<gene>
    <name evidence="3" type="ORF">J2X20_004861</name>
</gene>
<reference evidence="3 4" key="1">
    <citation type="submission" date="2023-07" db="EMBL/GenBank/DDBJ databases">
        <title>Sorghum-associated microbial communities from plants grown in Nebraska, USA.</title>
        <authorList>
            <person name="Schachtman D."/>
        </authorList>
    </citation>
    <scope>NUCLEOTIDE SEQUENCE [LARGE SCALE GENOMIC DNA]</scope>
    <source>
        <strain evidence="3 4">BE314</strain>
    </source>
</reference>
<name>A0ABU1YTJ6_ROSSA</name>
<evidence type="ECO:0008006" key="5">
    <source>
        <dbReference type="Google" id="ProtNLM"/>
    </source>
</evidence>
<evidence type="ECO:0000313" key="3">
    <source>
        <dbReference type="EMBL" id="MDR7272187.1"/>
    </source>
</evidence>
<comment type="caution">
    <text evidence="3">The sequence shown here is derived from an EMBL/GenBank/DDBJ whole genome shotgun (WGS) entry which is preliminary data.</text>
</comment>
<evidence type="ECO:0000256" key="1">
    <source>
        <dbReference type="SAM" id="MobiDB-lite"/>
    </source>
</evidence>
<dbReference type="Proteomes" id="UP001180453">
    <property type="component" value="Unassembled WGS sequence"/>
</dbReference>
<sequence>MNSIQNCPRPRVVGACFAAVLALSACGGGGSDPAPAPAPAPPPMPEDTRPQDARTFTPVVETSFPALAGAADTDRWVGVLNGSAYRIEVPKTGWNGQLVMWAHGYAGTGASLTVGTPIMRRYLIANGYAWAASSYSKNYYDVRAGVEDTNALANKFVSLAAANGRTLAAPSKIFITGVSMGGHITAAAIEAEAQTNAVNKVKYNGAVPLCGVVGDNELFNYFAGYQLAAQQLAGLPMSSFPQADFPAIAPAIQATLWTSFPTQTNAIGDKLKNIVAYLSGGPRPFFAEGWANAGNQGNIWASIGGDGTINGILTANVLDTTALTYKVDASSASTTALDMAFNNSIYKIKPAADANRLRRDGLRWIPQVAGDFGVPVVTLHTLGDLFVPFKMEQVYAARAKAKGNDKWLVQRAIRDVGHCAFTAAEAAKAFDDMVKWEAGGPKPAGDDVSTAATVAQPSYGCTYTINTPSAEDYTAPASRAAFQANYPACP</sequence>
<feature type="chain" id="PRO_5046281504" description="Alpha/beta hydrolase" evidence="2">
    <location>
        <begin position="28"/>
        <end position="490"/>
    </location>
</feature>
<feature type="signal peptide" evidence="2">
    <location>
        <begin position="1"/>
        <end position="27"/>
    </location>
</feature>
<dbReference type="InterPro" id="IPR029058">
    <property type="entry name" value="AB_hydrolase_fold"/>
</dbReference>
<organism evidence="3 4">
    <name type="scientific">Roseateles saccharophilus</name>
    <name type="common">Pseudomonas saccharophila</name>
    <dbReference type="NCBI Taxonomy" id="304"/>
    <lineage>
        <taxon>Bacteria</taxon>
        <taxon>Pseudomonadati</taxon>
        <taxon>Pseudomonadota</taxon>
        <taxon>Betaproteobacteria</taxon>
        <taxon>Burkholderiales</taxon>
        <taxon>Sphaerotilaceae</taxon>
        <taxon>Roseateles</taxon>
    </lineage>
</organism>
<keyword evidence="4" id="KW-1185">Reference proteome</keyword>
<proteinExistence type="predicted"/>
<evidence type="ECO:0000313" key="4">
    <source>
        <dbReference type="Proteomes" id="UP001180453"/>
    </source>
</evidence>
<dbReference type="EMBL" id="JAVDXU010000004">
    <property type="protein sequence ID" value="MDR7272187.1"/>
    <property type="molecule type" value="Genomic_DNA"/>
</dbReference>
<dbReference type="Gene3D" id="3.40.50.1820">
    <property type="entry name" value="alpha/beta hydrolase"/>
    <property type="match status" value="1"/>
</dbReference>
<feature type="compositionally biased region" description="Pro residues" evidence="1">
    <location>
        <begin position="34"/>
        <end position="45"/>
    </location>
</feature>
<dbReference type="RefSeq" id="WP_310270846.1">
    <property type="nucleotide sequence ID" value="NZ_JAVDXU010000004.1"/>
</dbReference>
<protein>
    <recommendedName>
        <fullName evidence="5">Alpha/beta hydrolase</fullName>
    </recommendedName>
</protein>
<feature type="region of interest" description="Disordered" evidence="1">
    <location>
        <begin position="31"/>
        <end position="52"/>
    </location>
</feature>
<keyword evidence="2" id="KW-0732">Signal</keyword>
<evidence type="ECO:0000256" key="2">
    <source>
        <dbReference type="SAM" id="SignalP"/>
    </source>
</evidence>
<accession>A0ABU1YTJ6</accession>
<dbReference type="SUPFAM" id="SSF53474">
    <property type="entry name" value="alpha/beta-Hydrolases"/>
    <property type="match status" value="1"/>
</dbReference>